<evidence type="ECO:0000313" key="2">
    <source>
        <dbReference type="Proteomes" id="UP001152523"/>
    </source>
</evidence>
<protein>
    <submittedName>
        <fullName evidence="1">Uncharacterized protein</fullName>
    </submittedName>
</protein>
<organism evidence="1 2">
    <name type="scientific">Cuscuta epithymum</name>
    <dbReference type="NCBI Taxonomy" id="186058"/>
    <lineage>
        <taxon>Eukaryota</taxon>
        <taxon>Viridiplantae</taxon>
        <taxon>Streptophyta</taxon>
        <taxon>Embryophyta</taxon>
        <taxon>Tracheophyta</taxon>
        <taxon>Spermatophyta</taxon>
        <taxon>Magnoliopsida</taxon>
        <taxon>eudicotyledons</taxon>
        <taxon>Gunneridae</taxon>
        <taxon>Pentapetalae</taxon>
        <taxon>asterids</taxon>
        <taxon>lamiids</taxon>
        <taxon>Solanales</taxon>
        <taxon>Convolvulaceae</taxon>
        <taxon>Cuscuteae</taxon>
        <taxon>Cuscuta</taxon>
        <taxon>Cuscuta subgen. Cuscuta</taxon>
    </lineage>
</organism>
<proteinExistence type="predicted"/>
<reference evidence="1" key="1">
    <citation type="submission" date="2022-07" db="EMBL/GenBank/DDBJ databases">
        <authorList>
            <person name="Macas J."/>
            <person name="Novak P."/>
            <person name="Neumann P."/>
        </authorList>
    </citation>
    <scope>NUCLEOTIDE SEQUENCE</scope>
</reference>
<accession>A0AAV0FGE0</accession>
<comment type="caution">
    <text evidence="1">The sequence shown here is derived from an EMBL/GenBank/DDBJ whole genome shotgun (WGS) entry which is preliminary data.</text>
</comment>
<evidence type="ECO:0000313" key="1">
    <source>
        <dbReference type="EMBL" id="CAH9134313.1"/>
    </source>
</evidence>
<keyword evidence="2" id="KW-1185">Reference proteome</keyword>
<sequence length="117" mass="13665">MMHHTLSPIYKFQLIQTNLADAKRLQALESDLISSRCAEEEAKEKLSNLAQLNFNLEDKVASQARVIDELREDLRVKTSTFKLLEEYGRKKRQEVVDAAGFYTWQTIKEHHEIISSW</sequence>
<dbReference type="EMBL" id="CAMAPF010000981">
    <property type="protein sequence ID" value="CAH9134313.1"/>
    <property type="molecule type" value="Genomic_DNA"/>
</dbReference>
<gene>
    <name evidence="1" type="ORF">CEPIT_LOCUS33621</name>
</gene>
<dbReference type="Proteomes" id="UP001152523">
    <property type="component" value="Unassembled WGS sequence"/>
</dbReference>
<dbReference type="AlphaFoldDB" id="A0AAV0FGE0"/>
<name>A0AAV0FGE0_9ASTE</name>